<gene>
    <name evidence="1" type="ORF">C8E83_1790</name>
</gene>
<sequence length="202" mass="22088">MGFFRWLRRAATERAAVIDVHLNARLQPMHRGDRFEDPVVAALESAGLRSGVLDAGTAFTRGMRIVSCDVSFGVPIDQADEGLFQIKKALRAIGTPRGSTITMYSNELDPIGSLYGVALRVPLVDAVDFTDDRNIEHNRELDALMIRIDSALGDDGSVWSWHVHRGSDVFVYGDSRGRLHEVLESLIASDPLLAGATLTDVA</sequence>
<dbReference type="AlphaFoldDB" id="A0A495IF81"/>
<reference evidence="1 2" key="1">
    <citation type="submission" date="2018-10" db="EMBL/GenBank/DDBJ databases">
        <title>Sequencing the genomes of 1000 actinobacteria strains.</title>
        <authorList>
            <person name="Klenk H.-P."/>
        </authorList>
    </citation>
    <scope>NUCLEOTIDE SEQUENCE [LARGE SCALE GENOMIC DNA]</scope>
    <source>
        <strain evidence="1 2">DSM 17894</strain>
    </source>
</reference>
<evidence type="ECO:0000313" key="1">
    <source>
        <dbReference type="EMBL" id="RKR74663.1"/>
    </source>
</evidence>
<dbReference type="EMBL" id="RBKS01000001">
    <property type="protein sequence ID" value="RKR74663.1"/>
    <property type="molecule type" value="Genomic_DNA"/>
</dbReference>
<keyword evidence="2" id="KW-1185">Reference proteome</keyword>
<dbReference type="OrthoDB" id="5194749at2"/>
<evidence type="ECO:0000313" key="2">
    <source>
        <dbReference type="Proteomes" id="UP000280008"/>
    </source>
</evidence>
<organism evidence="1 2">
    <name type="scientific">Frondihabitans australicus</name>
    <dbReference type="NCBI Taxonomy" id="386892"/>
    <lineage>
        <taxon>Bacteria</taxon>
        <taxon>Bacillati</taxon>
        <taxon>Actinomycetota</taxon>
        <taxon>Actinomycetes</taxon>
        <taxon>Micrococcales</taxon>
        <taxon>Microbacteriaceae</taxon>
        <taxon>Frondihabitans</taxon>
    </lineage>
</organism>
<dbReference type="Proteomes" id="UP000280008">
    <property type="component" value="Unassembled WGS sequence"/>
</dbReference>
<protein>
    <submittedName>
        <fullName evidence="1">Uncharacterized protein</fullName>
    </submittedName>
</protein>
<proteinExistence type="predicted"/>
<name>A0A495IF81_9MICO</name>
<accession>A0A495IF81</accession>
<comment type="caution">
    <text evidence="1">The sequence shown here is derived from an EMBL/GenBank/DDBJ whole genome shotgun (WGS) entry which is preliminary data.</text>
</comment>
<dbReference type="RefSeq" id="WP_121369484.1">
    <property type="nucleotide sequence ID" value="NZ_RBKS01000001.1"/>
</dbReference>